<sequence>MELIEGEIRRREALIQAGTFFAEDHREVAQALRIVLEAYKAPPAVENIVIAQEPLREKWWRKTCG</sequence>
<organism evidence="1 2">
    <name type="scientific">Flintibacter hominis</name>
    <dbReference type="NCBI Taxonomy" id="2763048"/>
    <lineage>
        <taxon>Bacteria</taxon>
        <taxon>Bacillati</taxon>
        <taxon>Bacillota</taxon>
        <taxon>Clostridia</taxon>
        <taxon>Eubacteriales</taxon>
        <taxon>Flintibacter</taxon>
    </lineage>
</organism>
<name>A0A8J6M3U6_9FIRM</name>
<reference evidence="1" key="1">
    <citation type="submission" date="2020-08" db="EMBL/GenBank/DDBJ databases">
        <title>Genome public.</title>
        <authorList>
            <person name="Liu C."/>
            <person name="Sun Q."/>
        </authorList>
    </citation>
    <scope>NUCLEOTIDE SEQUENCE</scope>
    <source>
        <strain evidence="1">NSJ-23</strain>
    </source>
</reference>
<dbReference type="RefSeq" id="WP_186853341.1">
    <property type="nucleotide sequence ID" value="NZ_JACOPO010000010.1"/>
</dbReference>
<evidence type="ECO:0000313" key="2">
    <source>
        <dbReference type="Proteomes" id="UP000628736"/>
    </source>
</evidence>
<accession>A0A8J6M3U6</accession>
<gene>
    <name evidence="1" type="ORF">H8S11_12455</name>
</gene>
<protein>
    <submittedName>
        <fullName evidence="1">Uncharacterized protein</fullName>
    </submittedName>
</protein>
<dbReference type="Proteomes" id="UP000628736">
    <property type="component" value="Unassembled WGS sequence"/>
</dbReference>
<proteinExistence type="predicted"/>
<comment type="caution">
    <text evidence="1">The sequence shown here is derived from an EMBL/GenBank/DDBJ whole genome shotgun (WGS) entry which is preliminary data.</text>
</comment>
<dbReference type="AlphaFoldDB" id="A0A8J6M3U6"/>
<keyword evidence="2" id="KW-1185">Reference proteome</keyword>
<evidence type="ECO:0000313" key="1">
    <source>
        <dbReference type="EMBL" id="MBC5723620.1"/>
    </source>
</evidence>
<dbReference type="EMBL" id="JACOPO010000010">
    <property type="protein sequence ID" value="MBC5723620.1"/>
    <property type="molecule type" value="Genomic_DNA"/>
</dbReference>